<dbReference type="EMBL" id="SJPV01000005">
    <property type="protein sequence ID" value="TWU37412.1"/>
    <property type="molecule type" value="Genomic_DNA"/>
</dbReference>
<dbReference type="GO" id="GO:0016757">
    <property type="term" value="F:glycosyltransferase activity"/>
    <property type="evidence" value="ECO:0007669"/>
    <property type="project" value="UniProtKB-KW"/>
</dbReference>
<evidence type="ECO:0000256" key="1">
    <source>
        <dbReference type="SAM" id="MobiDB-lite"/>
    </source>
</evidence>
<feature type="region of interest" description="Disordered" evidence="1">
    <location>
        <begin position="545"/>
        <end position="564"/>
    </location>
</feature>
<dbReference type="Gene3D" id="3.40.50.2000">
    <property type="entry name" value="Glycogen Phosphorylase B"/>
    <property type="match status" value="1"/>
</dbReference>
<dbReference type="InterPro" id="IPR050834">
    <property type="entry name" value="Glycosyltransf_2"/>
</dbReference>
<keyword evidence="4" id="KW-1185">Reference proteome</keyword>
<dbReference type="AlphaFoldDB" id="A0A5C6DLC7"/>
<dbReference type="EC" id="2.4.-.-" evidence="3"/>
<proteinExistence type="predicted"/>
<dbReference type="OrthoDB" id="9784574at2"/>
<dbReference type="Proteomes" id="UP000319143">
    <property type="component" value="Unassembled WGS sequence"/>
</dbReference>
<reference evidence="3 4" key="1">
    <citation type="submission" date="2019-02" db="EMBL/GenBank/DDBJ databases">
        <title>Deep-cultivation of Planctomycetes and their phenomic and genomic characterization uncovers novel biology.</title>
        <authorList>
            <person name="Wiegand S."/>
            <person name="Jogler M."/>
            <person name="Boedeker C."/>
            <person name="Pinto D."/>
            <person name="Vollmers J."/>
            <person name="Rivas-Marin E."/>
            <person name="Kohn T."/>
            <person name="Peeters S.H."/>
            <person name="Heuer A."/>
            <person name="Rast P."/>
            <person name="Oberbeckmann S."/>
            <person name="Bunk B."/>
            <person name="Jeske O."/>
            <person name="Meyerdierks A."/>
            <person name="Storesund J.E."/>
            <person name="Kallscheuer N."/>
            <person name="Luecker S."/>
            <person name="Lage O.M."/>
            <person name="Pohl T."/>
            <person name="Merkel B.J."/>
            <person name="Hornburger P."/>
            <person name="Mueller R.-W."/>
            <person name="Bruemmer F."/>
            <person name="Labrenz M."/>
            <person name="Spormann A.M."/>
            <person name="Op Den Camp H."/>
            <person name="Overmann J."/>
            <person name="Amann R."/>
            <person name="Jetten M.S.M."/>
            <person name="Mascher T."/>
            <person name="Medema M.H."/>
            <person name="Devos D.P."/>
            <person name="Kaster A.-K."/>
            <person name="Ovreas L."/>
            <person name="Rohde M."/>
            <person name="Galperin M.Y."/>
            <person name="Jogler C."/>
        </authorList>
    </citation>
    <scope>NUCLEOTIDE SEQUENCE [LARGE SCALE GENOMIC DNA]</scope>
    <source>
        <strain evidence="3 4">Poly41</strain>
    </source>
</reference>
<dbReference type="Pfam" id="PF00535">
    <property type="entry name" value="Glycos_transf_2"/>
    <property type="match status" value="1"/>
</dbReference>
<gene>
    <name evidence="3" type="primary">epsJ_1</name>
    <name evidence="3" type="ORF">Poly41_35420</name>
</gene>
<dbReference type="Gene3D" id="3.90.550.10">
    <property type="entry name" value="Spore Coat Polysaccharide Biosynthesis Protein SpsA, Chain A"/>
    <property type="match status" value="1"/>
</dbReference>
<evidence type="ECO:0000259" key="2">
    <source>
        <dbReference type="Pfam" id="PF00535"/>
    </source>
</evidence>
<dbReference type="SUPFAM" id="SSF53448">
    <property type="entry name" value="Nucleotide-diphospho-sugar transferases"/>
    <property type="match status" value="1"/>
</dbReference>
<comment type="caution">
    <text evidence="3">The sequence shown here is derived from an EMBL/GenBank/DDBJ whole genome shotgun (WGS) entry which is preliminary data.</text>
</comment>
<dbReference type="RefSeq" id="WP_146527818.1">
    <property type="nucleotide sequence ID" value="NZ_SJPV01000005.1"/>
</dbReference>
<feature type="domain" description="Glycosyltransferase 2-like" evidence="2">
    <location>
        <begin position="266"/>
        <end position="394"/>
    </location>
</feature>
<accession>A0A5C6DLC7</accession>
<name>A0A5C6DLC7_9BACT</name>
<evidence type="ECO:0000313" key="3">
    <source>
        <dbReference type="EMBL" id="TWU37412.1"/>
    </source>
</evidence>
<protein>
    <submittedName>
        <fullName evidence="3">Putative glycosyltransferase EpsJ</fullName>
        <ecNumber evidence="3">2.4.-.-</ecNumber>
    </submittedName>
</protein>
<dbReference type="CDD" id="cd00761">
    <property type="entry name" value="Glyco_tranf_GTA_type"/>
    <property type="match status" value="1"/>
</dbReference>
<sequence>MHAHSSSGSICIVTHSLLGVLSAKGNESHAWQLSHTLADQGWTVHLLAASDDDSELQRTECRRRFAENGISLFTMDDFRSNPDVKLDADCLAPIDAVSVQIFEALKALNHEHAYDLIQFAERGGHGFRTVQARRMGSAFDQTKVIVRLQGSSQWARHANRQWPTGIDEAFSDFYERYLFEHADFQQASSQSLLDHARSVGWSVRAEATVLPINMATDSEHVLKAPHHVGSQRSDSTLCDLYAAMISSHDESSIASVSLKVAPPLVSIAVPYYNMAEFAPDTLASLAAQDYPNLDVMVINDGSPDARSNQVFEQFKQTYPDFRFLSHKNRGLGATRNRGIAEARGEYFIPVDSDNIAGPKMVSRFVQAIERNPELTAVACFYRAFQETPDIAAGKIQYVYRPCGGPFVVSGLRNVYGDANAIFRLDAIRDSGGYELDRDTSYEDWEFFVKLACQGHQLDVIPEYLFYYRHREDSLMRSTDHYLNQYRVMRQFFDVNNLCRAEQITLWSTLMGLHEARNNIAPPQAKAKKTTAKRVMDEFQRVARKLSKAGQAFSRSPSSDHKRAA</sequence>
<dbReference type="InterPro" id="IPR029044">
    <property type="entry name" value="Nucleotide-diphossugar_trans"/>
</dbReference>
<keyword evidence="3" id="KW-0808">Transferase</keyword>
<evidence type="ECO:0000313" key="4">
    <source>
        <dbReference type="Proteomes" id="UP000319143"/>
    </source>
</evidence>
<dbReference type="InterPro" id="IPR001173">
    <property type="entry name" value="Glyco_trans_2-like"/>
</dbReference>
<dbReference type="PANTHER" id="PTHR43685">
    <property type="entry name" value="GLYCOSYLTRANSFERASE"/>
    <property type="match status" value="1"/>
</dbReference>
<dbReference type="PANTHER" id="PTHR43685:SF2">
    <property type="entry name" value="GLYCOSYLTRANSFERASE 2-LIKE DOMAIN-CONTAINING PROTEIN"/>
    <property type="match status" value="1"/>
</dbReference>
<keyword evidence="3" id="KW-0328">Glycosyltransferase</keyword>
<organism evidence="3 4">
    <name type="scientific">Novipirellula artificiosorum</name>
    <dbReference type="NCBI Taxonomy" id="2528016"/>
    <lineage>
        <taxon>Bacteria</taxon>
        <taxon>Pseudomonadati</taxon>
        <taxon>Planctomycetota</taxon>
        <taxon>Planctomycetia</taxon>
        <taxon>Pirellulales</taxon>
        <taxon>Pirellulaceae</taxon>
        <taxon>Novipirellula</taxon>
    </lineage>
</organism>